<organism evidence="2">
    <name type="scientific">Cladocopium goreaui</name>
    <dbReference type="NCBI Taxonomy" id="2562237"/>
    <lineage>
        <taxon>Eukaryota</taxon>
        <taxon>Sar</taxon>
        <taxon>Alveolata</taxon>
        <taxon>Dinophyceae</taxon>
        <taxon>Suessiales</taxon>
        <taxon>Symbiodiniaceae</taxon>
        <taxon>Cladocopium</taxon>
    </lineage>
</organism>
<feature type="compositionally biased region" description="Basic and acidic residues" evidence="1">
    <location>
        <begin position="12"/>
        <end position="22"/>
    </location>
</feature>
<keyword evidence="4" id="KW-1185">Reference proteome</keyword>
<evidence type="ECO:0000256" key="1">
    <source>
        <dbReference type="SAM" id="MobiDB-lite"/>
    </source>
</evidence>
<dbReference type="Proteomes" id="UP001152797">
    <property type="component" value="Unassembled WGS sequence"/>
</dbReference>
<evidence type="ECO:0000313" key="2">
    <source>
        <dbReference type="EMBL" id="CAI4010129.1"/>
    </source>
</evidence>
<dbReference type="EMBL" id="CAMXCT030004724">
    <property type="protein sequence ID" value="CAL4797441.1"/>
    <property type="molecule type" value="Genomic_DNA"/>
</dbReference>
<dbReference type="AlphaFoldDB" id="A0A9P1DJL7"/>
<name>A0A9P1DJL7_9DINO</name>
<gene>
    <name evidence="2" type="ORF">C1SCF055_LOCUS35429</name>
</gene>
<comment type="caution">
    <text evidence="2">The sequence shown here is derived from an EMBL/GenBank/DDBJ whole genome shotgun (WGS) entry which is preliminary data.</text>
</comment>
<reference evidence="2" key="1">
    <citation type="submission" date="2022-10" db="EMBL/GenBank/DDBJ databases">
        <authorList>
            <person name="Chen Y."/>
            <person name="Dougan E. K."/>
            <person name="Chan C."/>
            <person name="Rhodes N."/>
            <person name="Thang M."/>
        </authorList>
    </citation>
    <scope>NUCLEOTIDE SEQUENCE</scope>
</reference>
<accession>A0A9P1DJL7</accession>
<sequence length="169" mass="19232">MPGLSPPATKPDSGRGDAHRLAPTEVKALKASQEAVEHWLPQVQAWLVLKPVHESLDAPTAEGTKAGERAEKKAQKKRLEEEKKAEAERKKKEEAQKERNKKRRQKRQEEKESNDPQARRKIGRTRDARRVPDANARSAWPGSRLSKKTEKGKPRARTSWAEDGIIYYN</sequence>
<reference evidence="3" key="2">
    <citation type="submission" date="2024-04" db="EMBL/GenBank/DDBJ databases">
        <authorList>
            <person name="Chen Y."/>
            <person name="Shah S."/>
            <person name="Dougan E. K."/>
            <person name="Thang M."/>
            <person name="Chan C."/>
        </authorList>
    </citation>
    <scope>NUCLEOTIDE SEQUENCE [LARGE SCALE GENOMIC DNA]</scope>
</reference>
<dbReference type="EMBL" id="CAMXCT020004724">
    <property type="protein sequence ID" value="CAL1163504.1"/>
    <property type="molecule type" value="Genomic_DNA"/>
</dbReference>
<feature type="compositionally biased region" description="Basic and acidic residues" evidence="1">
    <location>
        <begin position="107"/>
        <end position="132"/>
    </location>
</feature>
<feature type="region of interest" description="Disordered" evidence="1">
    <location>
        <begin position="1"/>
        <end position="22"/>
    </location>
</feature>
<evidence type="ECO:0000313" key="3">
    <source>
        <dbReference type="EMBL" id="CAL1163504.1"/>
    </source>
</evidence>
<protein>
    <submittedName>
        <fullName evidence="2">Uncharacterized protein</fullName>
    </submittedName>
</protein>
<evidence type="ECO:0000313" key="4">
    <source>
        <dbReference type="Proteomes" id="UP001152797"/>
    </source>
</evidence>
<proteinExistence type="predicted"/>
<feature type="region of interest" description="Disordered" evidence="1">
    <location>
        <begin position="58"/>
        <end position="169"/>
    </location>
</feature>
<dbReference type="EMBL" id="CAMXCT010004724">
    <property type="protein sequence ID" value="CAI4010129.1"/>
    <property type="molecule type" value="Genomic_DNA"/>
</dbReference>
<feature type="compositionally biased region" description="Basic and acidic residues" evidence="1">
    <location>
        <begin position="65"/>
        <end position="98"/>
    </location>
</feature>